<organism evidence="3 4">
    <name type="scientific">Arthrobacter russicus</name>
    <dbReference type="NCBI Taxonomy" id="172040"/>
    <lineage>
        <taxon>Bacteria</taxon>
        <taxon>Bacillati</taxon>
        <taxon>Actinomycetota</taxon>
        <taxon>Actinomycetes</taxon>
        <taxon>Micrococcales</taxon>
        <taxon>Micrococcaceae</taxon>
        <taxon>Arthrobacter</taxon>
    </lineage>
</organism>
<feature type="transmembrane region" description="Helical" evidence="1">
    <location>
        <begin position="34"/>
        <end position="53"/>
    </location>
</feature>
<feature type="transmembrane region" description="Helical" evidence="1">
    <location>
        <begin position="6"/>
        <end position="22"/>
    </location>
</feature>
<dbReference type="Pfam" id="PF02698">
    <property type="entry name" value="DUF218"/>
    <property type="match status" value="1"/>
</dbReference>
<dbReference type="RefSeq" id="WP_309796564.1">
    <property type="nucleotide sequence ID" value="NZ_BAAAHY010000006.1"/>
</dbReference>
<keyword evidence="1" id="KW-0472">Membrane</keyword>
<dbReference type="CDD" id="cd06259">
    <property type="entry name" value="YdcF-like"/>
    <property type="match status" value="1"/>
</dbReference>
<reference evidence="3 4" key="1">
    <citation type="submission" date="2023-07" db="EMBL/GenBank/DDBJ databases">
        <title>Sequencing the genomes of 1000 actinobacteria strains.</title>
        <authorList>
            <person name="Klenk H.-P."/>
        </authorList>
    </citation>
    <scope>NUCLEOTIDE SEQUENCE [LARGE SCALE GENOMIC DNA]</scope>
    <source>
        <strain evidence="3 4">DSM 14555</strain>
    </source>
</reference>
<dbReference type="Gene3D" id="3.40.50.620">
    <property type="entry name" value="HUPs"/>
    <property type="match status" value="1"/>
</dbReference>
<proteinExistence type="predicted"/>
<gene>
    <name evidence="3" type="ORF">JOE69_000967</name>
</gene>
<feature type="transmembrane region" description="Helical" evidence="1">
    <location>
        <begin position="124"/>
        <end position="153"/>
    </location>
</feature>
<keyword evidence="4" id="KW-1185">Reference proteome</keyword>
<keyword evidence="1" id="KW-0812">Transmembrane</keyword>
<dbReference type="InterPro" id="IPR014729">
    <property type="entry name" value="Rossmann-like_a/b/a_fold"/>
</dbReference>
<evidence type="ECO:0000313" key="3">
    <source>
        <dbReference type="EMBL" id="MDR6268729.1"/>
    </source>
</evidence>
<accession>A0ABU1J8J4</accession>
<dbReference type="InterPro" id="IPR003848">
    <property type="entry name" value="DUF218"/>
</dbReference>
<feature type="transmembrane region" description="Helical" evidence="1">
    <location>
        <begin position="98"/>
        <end position="118"/>
    </location>
</feature>
<comment type="caution">
    <text evidence="3">The sequence shown here is derived from an EMBL/GenBank/DDBJ whole genome shotgun (WGS) entry which is preliminary data.</text>
</comment>
<dbReference type="PANTHER" id="PTHR30336:SF18">
    <property type="entry name" value="MEMBRANE PROTEIN"/>
    <property type="match status" value="1"/>
</dbReference>
<dbReference type="InterPro" id="IPR051599">
    <property type="entry name" value="Cell_Envelope_Assoc"/>
</dbReference>
<feature type="transmembrane region" description="Helical" evidence="1">
    <location>
        <begin position="318"/>
        <end position="337"/>
    </location>
</feature>
<feature type="domain" description="DUF218" evidence="2">
    <location>
        <begin position="164"/>
        <end position="311"/>
    </location>
</feature>
<dbReference type="Proteomes" id="UP001185069">
    <property type="component" value="Unassembled WGS sequence"/>
</dbReference>
<evidence type="ECO:0000256" key="1">
    <source>
        <dbReference type="SAM" id="Phobius"/>
    </source>
</evidence>
<evidence type="ECO:0000259" key="2">
    <source>
        <dbReference type="Pfam" id="PF02698"/>
    </source>
</evidence>
<protein>
    <submittedName>
        <fullName evidence="3">Uncharacterized SAM-binding protein YcdF (DUF218 family)</fullName>
    </submittedName>
</protein>
<evidence type="ECO:0000313" key="4">
    <source>
        <dbReference type="Proteomes" id="UP001185069"/>
    </source>
</evidence>
<dbReference type="EMBL" id="JAVDQF010000001">
    <property type="protein sequence ID" value="MDR6268729.1"/>
    <property type="molecule type" value="Genomic_DNA"/>
</dbReference>
<name>A0ABU1J8J4_9MICC</name>
<sequence length="352" mass="37153">MGIFLIMTGIALLCWGIFLVSLKREPRRLRNGIYLSAALGSTYLAVVLTPGLSTSIGQLLTFGLVFLVGPMAALFLAGFLIVNGFTMLRREGRSLGNLLSLLAGFAIIGVGSIAFVAVSGRGDAALVAGCVAILLLAGYLGYLLFSFLIYALFYSKLPYRGAPDFVIVLGSGLIGSRVPPLLASRLVKAREIHDQSKAAGVSSRIIVTGGQGADEARSEASAMAEYLVELGVPAGDVLLEDQARNTEENLGYSKAIMDAASADYSSIVVTNNFHVFRAALLARRLGMETQAVGSKTAGYFLPSAALREFIGLLAMYKWLHLAFAALVVGGILALFIVSVQQGDSFTTAAARL</sequence>
<dbReference type="PANTHER" id="PTHR30336">
    <property type="entry name" value="INNER MEMBRANE PROTEIN, PROBABLE PERMEASE"/>
    <property type="match status" value="1"/>
</dbReference>
<feature type="transmembrane region" description="Helical" evidence="1">
    <location>
        <begin position="59"/>
        <end position="86"/>
    </location>
</feature>
<keyword evidence="1" id="KW-1133">Transmembrane helix</keyword>